<dbReference type="FunFam" id="2.10.310.10:FF:000001">
    <property type="entry name" value="Serpin family A member 1"/>
    <property type="match status" value="1"/>
</dbReference>
<protein>
    <recommendedName>
        <fullName evidence="7">Thyroxine-binding globulin</fullName>
    </recommendedName>
    <alternativeName>
        <fullName evidence="9">Serpin A7</fullName>
    </alternativeName>
    <alternativeName>
        <fullName evidence="8">T4-binding globulin</fullName>
    </alternativeName>
</protein>
<dbReference type="InterPro" id="IPR023796">
    <property type="entry name" value="Serpin_dom"/>
</dbReference>
<evidence type="ECO:0000313" key="14">
    <source>
        <dbReference type="Proteomes" id="UP000694568"/>
    </source>
</evidence>
<accession>A0A8C9XC10</accession>
<dbReference type="PANTHER" id="PTHR11461:SF375">
    <property type="entry name" value="THYROXINE-BINDING GLOBULIN"/>
    <property type="match status" value="1"/>
</dbReference>
<dbReference type="Gene3D" id="2.10.310.10">
    <property type="entry name" value="Serpins superfamily"/>
    <property type="match status" value="1"/>
</dbReference>
<proteinExistence type="inferred from homology"/>
<dbReference type="InterPro" id="IPR042185">
    <property type="entry name" value="Serpin_sf_2"/>
</dbReference>
<comment type="function">
    <text evidence="6">Major thyroid hormone transport protein in serum.</text>
</comment>
<keyword evidence="3" id="KW-0964">Secreted</keyword>
<dbReference type="GeneTree" id="ENSGT00940000164899"/>
<dbReference type="PROSITE" id="PS00284">
    <property type="entry name" value="SERPIN"/>
    <property type="match status" value="1"/>
</dbReference>
<dbReference type="Gene3D" id="3.30.497.10">
    <property type="entry name" value="Antithrombin, subunit I, domain 2"/>
    <property type="match status" value="1"/>
</dbReference>
<evidence type="ECO:0000256" key="7">
    <source>
        <dbReference type="ARBA" id="ARBA00039512"/>
    </source>
</evidence>
<feature type="domain" description="Serpin" evidence="12">
    <location>
        <begin position="4"/>
        <end position="172"/>
    </location>
</feature>
<reference evidence="13" key="1">
    <citation type="submission" date="2025-08" db="UniProtKB">
        <authorList>
            <consortium name="Ensembl"/>
        </authorList>
    </citation>
    <scope>IDENTIFICATION</scope>
</reference>
<keyword evidence="11" id="KW-0472">Membrane</keyword>
<evidence type="ECO:0000256" key="8">
    <source>
        <dbReference type="ARBA" id="ARBA00042967"/>
    </source>
</evidence>
<evidence type="ECO:0000256" key="4">
    <source>
        <dbReference type="ARBA" id="ARBA00022729"/>
    </source>
</evidence>
<evidence type="ECO:0000256" key="1">
    <source>
        <dbReference type="ARBA" id="ARBA00004613"/>
    </source>
</evidence>
<dbReference type="InterPro" id="IPR000215">
    <property type="entry name" value="Serpin_fam"/>
</dbReference>
<keyword evidence="14" id="KW-1185">Reference proteome</keyword>
<dbReference type="Pfam" id="PF00079">
    <property type="entry name" value="Serpin"/>
    <property type="match status" value="1"/>
</dbReference>
<evidence type="ECO:0000256" key="10">
    <source>
        <dbReference type="RuleBase" id="RU000411"/>
    </source>
</evidence>
<evidence type="ECO:0000259" key="12">
    <source>
        <dbReference type="SMART" id="SM00093"/>
    </source>
</evidence>
<dbReference type="AlphaFoldDB" id="A0A8C9XC10"/>
<dbReference type="GO" id="GO:0005615">
    <property type="term" value="C:extracellular space"/>
    <property type="evidence" value="ECO:0007669"/>
    <property type="project" value="InterPro"/>
</dbReference>
<dbReference type="InterPro" id="IPR036186">
    <property type="entry name" value="Serpin_sf"/>
</dbReference>
<dbReference type="SMART" id="SM00093">
    <property type="entry name" value="SERPIN"/>
    <property type="match status" value="1"/>
</dbReference>
<dbReference type="Proteomes" id="UP000694568">
    <property type="component" value="Unplaced"/>
</dbReference>
<evidence type="ECO:0000256" key="11">
    <source>
        <dbReference type="SAM" id="Phobius"/>
    </source>
</evidence>
<dbReference type="InterPro" id="IPR042178">
    <property type="entry name" value="Serpin_sf_1"/>
</dbReference>
<evidence type="ECO:0000256" key="6">
    <source>
        <dbReference type="ARBA" id="ARBA00037352"/>
    </source>
</evidence>
<evidence type="ECO:0000256" key="2">
    <source>
        <dbReference type="ARBA" id="ARBA00009500"/>
    </source>
</evidence>
<evidence type="ECO:0000313" key="13">
    <source>
        <dbReference type="Ensembl" id="ENSSLUP00000006962.1"/>
    </source>
</evidence>
<evidence type="ECO:0000256" key="3">
    <source>
        <dbReference type="ARBA" id="ARBA00022525"/>
    </source>
</evidence>
<reference evidence="13" key="2">
    <citation type="submission" date="2025-09" db="UniProtKB">
        <authorList>
            <consortium name="Ensembl"/>
        </authorList>
    </citation>
    <scope>IDENTIFICATION</scope>
</reference>
<evidence type="ECO:0000256" key="5">
    <source>
        <dbReference type="ARBA" id="ARBA00023180"/>
    </source>
</evidence>
<organism evidence="13 14">
    <name type="scientific">Sander lucioperca</name>
    <name type="common">Pike-perch</name>
    <name type="synonym">Perca lucioperca</name>
    <dbReference type="NCBI Taxonomy" id="283035"/>
    <lineage>
        <taxon>Eukaryota</taxon>
        <taxon>Metazoa</taxon>
        <taxon>Chordata</taxon>
        <taxon>Craniata</taxon>
        <taxon>Vertebrata</taxon>
        <taxon>Euteleostomi</taxon>
        <taxon>Actinopterygii</taxon>
        <taxon>Neopterygii</taxon>
        <taxon>Teleostei</taxon>
        <taxon>Neoteleostei</taxon>
        <taxon>Acanthomorphata</taxon>
        <taxon>Eupercaria</taxon>
        <taxon>Perciformes</taxon>
        <taxon>Percoidei</taxon>
        <taxon>Percidae</taxon>
        <taxon>Luciopercinae</taxon>
        <taxon>Sander</taxon>
    </lineage>
</organism>
<keyword evidence="11" id="KW-0812">Transmembrane</keyword>
<evidence type="ECO:0000256" key="9">
    <source>
        <dbReference type="ARBA" id="ARBA00043177"/>
    </source>
</evidence>
<dbReference type="SUPFAM" id="SSF56574">
    <property type="entry name" value="Serpins"/>
    <property type="match status" value="1"/>
</dbReference>
<feature type="transmembrane region" description="Helical" evidence="11">
    <location>
        <begin position="21"/>
        <end position="45"/>
    </location>
</feature>
<dbReference type="GO" id="GO:0004867">
    <property type="term" value="F:serine-type endopeptidase inhibitor activity"/>
    <property type="evidence" value="ECO:0007669"/>
    <property type="project" value="InterPro"/>
</dbReference>
<sequence length="174" mass="19197">MLALYMLKVLIIYMESGGNMLALYMLKVLIIYMESGGNMLALYTLKSDSLTVCLQCFRKYDVYIPKFSIKTSYNLNDVLSQMGMTDMFGGRANLRGISEEQSLLVSDVVHKATLDVDEAGAEASAATGVLIGLTGVLNPVPVPVLKFNRPFMVIITERTTEKILFLGKIINPTI</sequence>
<dbReference type="Gene3D" id="2.30.39.10">
    <property type="entry name" value="Alpha-1-antitrypsin, domain 1"/>
    <property type="match status" value="1"/>
</dbReference>
<comment type="similarity">
    <text evidence="2 10">Belongs to the serpin family.</text>
</comment>
<dbReference type="PANTHER" id="PTHR11461">
    <property type="entry name" value="SERINE PROTEASE INHIBITOR, SERPIN"/>
    <property type="match status" value="1"/>
</dbReference>
<dbReference type="InterPro" id="IPR023795">
    <property type="entry name" value="Serpin_CS"/>
</dbReference>
<dbReference type="Ensembl" id="ENSSLUT00000007138.1">
    <property type="protein sequence ID" value="ENSSLUP00000006962.1"/>
    <property type="gene ID" value="ENSSLUG00000003121.1"/>
</dbReference>
<keyword evidence="4" id="KW-0732">Signal</keyword>
<keyword evidence="11" id="KW-1133">Transmembrane helix</keyword>
<name>A0A8C9XC10_SANLU</name>
<comment type="subcellular location">
    <subcellularLocation>
        <location evidence="1">Secreted</location>
    </subcellularLocation>
</comment>
<keyword evidence="5" id="KW-0325">Glycoprotein</keyword>